<keyword evidence="1" id="KW-1133">Transmembrane helix</keyword>
<dbReference type="AlphaFoldDB" id="A0A165L665"/>
<dbReference type="OrthoDB" id="9994207at2"/>
<evidence type="ECO:0008006" key="4">
    <source>
        <dbReference type="Google" id="ProtNLM"/>
    </source>
</evidence>
<keyword evidence="1" id="KW-0812">Transmembrane</keyword>
<protein>
    <recommendedName>
        <fullName evidence="4">DUF1616 domain-containing protein</fullName>
    </recommendedName>
</protein>
<evidence type="ECO:0000313" key="3">
    <source>
        <dbReference type="Proteomes" id="UP000076510"/>
    </source>
</evidence>
<accession>A0A165L665</accession>
<feature type="transmembrane region" description="Helical" evidence="1">
    <location>
        <begin position="98"/>
        <end position="116"/>
    </location>
</feature>
<keyword evidence="1" id="KW-0472">Membrane</keyword>
<proteinExistence type="predicted"/>
<organism evidence="2 3">
    <name type="scientific">Rossellomorea marisflavi</name>
    <dbReference type="NCBI Taxonomy" id="189381"/>
    <lineage>
        <taxon>Bacteria</taxon>
        <taxon>Bacillati</taxon>
        <taxon>Bacillota</taxon>
        <taxon>Bacilli</taxon>
        <taxon>Bacillales</taxon>
        <taxon>Bacillaceae</taxon>
        <taxon>Rossellomorea</taxon>
    </lineage>
</organism>
<sequence length="139" mass="15374">MKTFVDKGVALVVVSFIGSVLFVSLGPWSEKNVGIVLYYSLFIFPVVLLCMSPGVLLSYGIDHLKVALRKDTLMVSVGLHIGLCLVLLYLPFVIIRTFSFFAIIYFLVLPGVYGLLDYMLKERRQRASGPARKLLGGIG</sequence>
<dbReference type="EMBL" id="LQQY01000009">
    <property type="protein sequence ID" value="KZE51115.1"/>
    <property type="molecule type" value="Genomic_DNA"/>
</dbReference>
<evidence type="ECO:0000256" key="1">
    <source>
        <dbReference type="SAM" id="Phobius"/>
    </source>
</evidence>
<reference evidence="3" key="1">
    <citation type="submission" date="2016-01" db="EMBL/GenBank/DDBJ databases">
        <title>Whole genome sequencing of Bhargavaea cecembensis T14.</title>
        <authorList>
            <person name="Hong K.W."/>
        </authorList>
    </citation>
    <scope>NUCLEOTIDE SEQUENCE [LARGE SCALE GENOMIC DNA]</scope>
    <source>
        <strain evidence="3">M19</strain>
    </source>
</reference>
<dbReference type="Proteomes" id="UP000076510">
    <property type="component" value="Unassembled WGS sequence"/>
</dbReference>
<feature type="transmembrane region" description="Helical" evidence="1">
    <location>
        <begin position="73"/>
        <end position="92"/>
    </location>
</feature>
<dbReference type="RefSeq" id="WP_063191015.1">
    <property type="nucleotide sequence ID" value="NZ_JAMQJC010000001.1"/>
</dbReference>
<gene>
    <name evidence="2" type="ORF">AV649_17275</name>
</gene>
<evidence type="ECO:0000313" key="2">
    <source>
        <dbReference type="EMBL" id="KZE51115.1"/>
    </source>
</evidence>
<comment type="caution">
    <text evidence="2">The sequence shown here is derived from an EMBL/GenBank/DDBJ whole genome shotgun (WGS) entry which is preliminary data.</text>
</comment>
<feature type="transmembrane region" description="Helical" evidence="1">
    <location>
        <begin position="35"/>
        <end position="61"/>
    </location>
</feature>
<feature type="transmembrane region" description="Helical" evidence="1">
    <location>
        <begin position="9"/>
        <end position="29"/>
    </location>
</feature>
<name>A0A165L665_9BACI</name>